<dbReference type="InterPro" id="IPR037208">
    <property type="entry name" value="Spo0E-like_sf"/>
</dbReference>
<dbReference type="Proteomes" id="UP000214588">
    <property type="component" value="Unassembled WGS sequence"/>
</dbReference>
<dbReference type="OrthoDB" id="2692170at2"/>
<reference evidence="1 2" key="1">
    <citation type="submission" date="2017-06" db="EMBL/GenBank/DDBJ databases">
        <title>Draft Genome Sequence of Natranaerobius trueperi halophilic, alkalithermophilic bacteria from soda lakes.</title>
        <authorList>
            <person name="Zhao B."/>
        </authorList>
    </citation>
    <scope>NUCLEOTIDE SEQUENCE [LARGE SCALE GENOMIC DNA]</scope>
    <source>
        <strain evidence="1 2">DSM 18760</strain>
    </source>
</reference>
<evidence type="ECO:0000313" key="1">
    <source>
        <dbReference type="EMBL" id="OWZ83537.1"/>
    </source>
</evidence>
<name>A0A226BZL4_9FIRM</name>
<dbReference type="GO" id="GO:0046983">
    <property type="term" value="F:protein dimerization activity"/>
    <property type="evidence" value="ECO:0007669"/>
    <property type="project" value="InterPro"/>
</dbReference>
<dbReference type="InterPro" id="IPR036638">
    <property type="entry name" value="HLH_DNA-bd_sf"/>
</dbReference>
<dbReference type="RefSeq" id="WP_089023760.1">
    <property type="nucleotide sequence ID" value="NZ_NIQC01000016.1"/>
</dbReference>
<dbReference type="EMBL" id="NIQC01000016">
    <property type="protein sequence ID" value="OWZ83537.1"/>
    <property type="molecule type" value="Genomic_DNA"/>
</dbReference>
<gene>
    <name evidence="1" type="ORF">CDO51_07990</name>
</gene>
<protein>
    <submittedName>
        <fullName evidence="1">Sporulation protein Spo0E</fullName>
    </submittedName>
</protein>
<dbReference type="AlphaFoldDB" id="A0A226BZL4"/>
<organism evidence="1 2">
    <name type="scientific">Natranaerobius trueperi</name>
    <dbReference type="NCBI Taxonomy" id="759412"/>
    <lineage>
        <taxon>Bacteria</taxon>
        <taxon>Bacillati</taxon>
        <taxon>Bacillota</taxon>
        <taxon>Clostridia</taxon>
        <taxon>Natranaerobiales</taxon>
        <taxon>Natranaerobiaceae</taxon>
        <taxon>Natranaerobius</taxon>
    </lineage>
</organism>
<accession>A0A226BZL4</accession>
<keyword evidence="2" id="KW-1185">Reference proteome</keyword>
<comment type="caution">
    <text evidence="1">The sequence shown here is derived from an EMBL/GenBank/DDBJ whole genome shotgun (WGS) entry which is preliminary data.</text>
</comment>
<dbReference type="InterPro" id="IPR018540">
    <property type="entry name" value="Spo0E-like"/>
</dbReference>
<dbReference type="GO" id="GO:0043937">
    <property type="term" value="P:regulation of sporulation"/>
    <property type="evidence" value="ECO:0007669"/>
    <property type="project" value="InterPro"/>
</dbReference>
<dbReference type="SUPFAM" id="SSF140500">
    <property type="entry name" value="BAS1536-like"/>
    <property type="match status" value="1"/>
</dbReference>
<evidence type="ECO:0000313" key="2">
    <source>
        <dbReference type="Proteomes" id="UP000214588"/>
    </source>
</evidence>
<dbReference type="Gene3D" id="4.10.280.10">
    <property type="entry name" value="Helix-loop-helix DNA-binding domain"/>
    <property type="match status" value="1"/>
</dbReference>
<dbReference type="Pfam" id="PF09388">
    <property type="entry name" value="SpoOE-like"/>
    <property type="match status" value="1"/>
</dbReference>
<sequence>MDRNTLLQYIEDLRKELEELVYEKGDFNHSEVIKKSKELDQYLVYYDREKDVRRKNDDSSNIS</sequence>
<proteinExistence type="predicted"/>